<comment type="caution">
    <text evidence="1">The sequence shown here is derived from an EMBL/GenBank/DDBJ whole genome shotgun (WGS) entry which is preliminary data.</text>
</comment>
<proteinExistence type="predicted"/>
<sequence>MLFLTLPQSQRGRMTTTCAQFSPVSFVVFRHAGLQGALRITFPTIALDIFCVVVRATPPAVLSGAFRGISLAL</sequence>
<dbReference type="EMBL" id="JAHRIO010074297">
    <property type="protein sequence ID" value="MEQ2183124.1"/>
    <property type="molecule type" value="Genomic_DNA"/>
</dbReference>
<evidence type="ECO:0000313" key="2">
    <source>
        <dbReference type="Proteomes" id="UP001476798"/>
    </source>
</evidence>
<accession>A0ABV0PI36</accession>
<name>A0ABV0PI36_9TELE</name>
<dbReference type="Proteomes" id="UP001476798">
    <property type="component" value="Unassembled WGS sequence"/>
</dbReference>
<organism evidence="1 2">
    <name type="scientific">Goodea atripinnis</name>
    <dbReference type="NCBI Taxonomy" id="208336"/>
    <lineage>
        <taxon>Eukaryota</taxon>
        <taxon>Metazoa</taxon>
        <taxon>Chordata</taxon>
        <taxon>Craniata</taxon>
        <taxon>Vertebrata</taxon>
        <taxon>Euteleostomi</taxon>
        <taxon>Actinopterygii</taxon>
        <taxon>Neopterygii</taxon>
        <taxon>Teleostei</taxon>
        <taxon>Neoteleostei</taxon>
        <taxon>Acanthomorphata</taxon>
        <taxon>Ovalentaria</taxon>
        <taxon>Atherinomorphae</taxon>
        <taxon>Cyprinodontiformes</taxon>
        <taxon>Goodeidae</taxon>
        <taxon>Goodea</taxon>
    </lineage>
</organism>
<feature type="non-terminal residue" evidence="1">
    <location>
        <position position="73"/>
    </location>
</feature>
<evidence type="ECO:0000313" key="1">
    <source>
        <dbReference type="EMBL" id="MEQ2183124.1"/>
    </source>
</evidence>
<gene>
    <name evidence="1" type="ORF">GOODEAATRI_029399</name>
</gene>
<keyword evidence="2" id="KW-1185">Reference proteome</keyword>
<reference evidence="1 2" key="1">
    <citation type="submission" date="2021-06" db="EMBL/GenBank/DDBJ databases">
        <authorList>
            <person name="Palmer J.M."/>
        </authorList>
    </citation>
    <scope>NUCLEOTIDE SEQUENCE [LARGE SCALE GENOMIC DNA]</scope>
    <source>
        <strain evidence="1 2">GA_2019</strain>
        <tissue evidence="1">Muscle</tissue>
    </source>
</reference>
<protein>
    <submittedName>
        <fullName evidence="1">Uncharacterized protein</fullName>
    </submittedName>
</protein>